<organism evidence="5 6">
    <name type="scientific">Actinomyces gaoshouyii</name>
    <dbReference type="NCBI Taxonomy" id="1960083"/>
    <lineage>
        <taxon>Bacteria</taxon>
        <taxon>Bacillati</taxon>
        <taxon>Actinomycetota</taxon>
        <taxon>Actinomycetes</taxon>
        <taxon>Actinomycetales</taxon>
        <taxon>Actinomycetaceae</taxon>
        <taxon>Actinomyces</taxon>
    </lineage>
</organism>
<dbReference type="PANTHER" id="PTHR30185:SF18">
    <property type="entry name" value="TRANSCRIPTIONAL REGULATOR MTLR"/>
    <property type="match status" value="1"/>
</dbReference>
<reference evidence="5" key="2">
    <citation type="submission" date="2020-09" db="EMBL/GenBank/DDBJ databases">
        <authorList>
            <person name="Sun Q."/>
            <person name="Zhou Y."/>
        </authorList>
    </citation>
    <scope>NUCLEOTIDE SEQUENCE</scope>
    <source>
        <strain evidence="5">CGMCC 4.7372</strain>
    </source>
</reference>
<dbReference type="SMART" id="SM01061">
    <property type="entry name" value="CAT_RBD"/>
    <property type="match status" value="1"/>
</dbReference>
<keyword evidence="6" id="KW-1185">Reference proteome</keyword>
<dbReference type="Pfam" id="PF00874">
    <property type="entry name" value="PRD"/>
    <property type="match status" value="2"/>
</dbReference>
<dbReference type="PANTHER" id="PTHR30185">
    <property type="entry name" value="CRYPTIC BETA-GLUCOSIDE BGL OPERON ANTITERMINATOR"/>
    <property type="match status" value="1"/>
</dbReference>
<evidence type="ECO:0000256" key="2">
    <source>
        <dbReference type="ARBA" id="ARBA00023015"/>
    </source>
</evidence>
<protein>
    <submittedName>
        <fullName evidence="5">Transcription antiterminator BglG</fullName>
    </submittedName>
</protein>
<dbReference type="EMBL" id="BMNJ01000003">
    <property type="protein sequence ID" value="GGO97692.1"/>
    <property type="molecule type" value="Genomic_DNA"/>
</dbReference>
<dbReference type="GO" id="GO:0006355">
    <property type="term" value="P:regulation of DNA-templated transcription"/>
    <property type="evidence" value="ECO:0007669"/>
    <property type="project" value="InterPro"/>
</dbReference>
<comment type="caution">
    <text evidence="5">The sequence shown here is derived from an EMBL/GenBank/DDBJ whole genome shotgun (WGS) entry which is preliminary data.</text>
</comment>
<evidence type="ECO:0000313" key="6">
    <source>
        <dbReference type="Proteomes" id="UP000614239"/>
    </source>
</evidence>
<keyword evidence="1" id="KW-0677">Repeat</keyword>
<dbReference type="AlphaFoldDB" id="A0A8H9HDY9"/>
<evidence type="ECO:0000256" key="3">
    <source>
        <dbReference type="ARBA" id="ARBA00023163"/>
    </source>
</evidence>
<keyword evidence="3" id="KW-0804">Transcription</keyword>
<dbReference type="Pfam" id="PF03123">
    <property type="entry name" value="CAT_RBD"/>
    <property type="match status" value="1"/>
</dbReference>
<dbReference type="InterPro" id="IPR011608">
    <property type="entry name" value="PRD"/>
</dbReference>
<proteinExistence type="predicted"/>
<dbReference type="InterPro" id="IPR004341">
    <property type="entry name" value="CAT_RNA-bd_dom"/>
</dbReference>
<gene>
    <name evidence="5" type="ORF">GCM10011612_10840</name>
</gene>
<dbReference type="InterPro" id="IPR036650">
    <property type="entry name" value="CAT_RNA-bd_dom_sf"/>
</dbReference>
<dbReference type="GO" id="GO:0003723">
    <property type="term" value="F:RNA binding"/>
    <property type="evidence" value="ECO:0007669"/>
    <property type="project" value="InterPro"/>
</dbReference>
<dbReference type="InterPro" id="IPR036634">
    <property type="entry name" value="PRD_sf"/>
</dbReference>
<reference evidence="5" key="1">
    <citation type="journal article" date="2014" name="Int. J. Syst. Evol. Microbiol.">
        <title>Complete genome sequence of Corynebacterium casei LMG S-19264T (=DSM 44701T), isolated from a smear-ripened cheese.</title>
        <authorList>
            <consortium name="US DOE Joint Genome Institute (JGI-PGF)"/>
            <person name="Walter F."/>
            <person name="Albersmeier A."/>
            <person name="Kalinowski J."/>
            <person name="Ruckert C."/>
        </authorList>
    </citation>
    <scope>NUCLEOTIDE SEQUENCE</scope>
    <source>
        <strain evidence="5">CGMCC 4.7372</strain>
    </source>
</reference>
<dbReference type="Gene3D" id="2.30.24.10">
    <property type="entry name" value="CAT RNA-binding domain"/>
    <property type="match status" value="1"/>
</dbReference>
<feature type="domain" description="PRD" evidence="4">
    <location>
        <begin position="70"/>
        <end position="175"/>
    </location>
</feature>
<keyword evidence="2" id="KW-0805">Transcription regulation</keyword>
<dbReference type="SUPFAM" id="SSF50151">
    <property type="entry name" value="SacY-like RNA-binding domain"/>
    <property type="match status" value="1"/>
</dbReference>
<dbReference type="InterPro" id="IPR050661">
    <property type="entry name" value="BglG_antiterminators"/>
</dbReference>
<name>A0A8H9HDY9_9ACTO</name>
<dbReference type="SUPFAM" id="SSF63520">
    <property type="entry name" value="PTS-regulatory domain, PRD"/>
    <property type="match status" value="2"/>
</dbReference>
<dbReference type="Gene3D" id="1.10.1790.10">
    <property type="entry name" value="PRD domain"/>
    <property type="match status" value="2"/>
</dbReference>
<sequence>MVWHTRGVRILRVFNNNVVLARDALGREVVATGRGLAFGRKAGQDLDESLIARRYVTAQDAGLVGQMLSEIPLARIALIEEVFTQALKNLGATITSAGLIAVVDHVHQALERARRGERMDYPLRAEVAHLHPEELRLAERMVAGLNASQAVRLPDGEAFALALHLFAASTGAGSLQEAAAQSRIVTRAIELIDRAAPDGIDQGSIHAARFATHLRYFLARARTGAQIDDGTADIIAASLRGRYPDAFRLAEEVASLLQERIRITVRPDEISYLAIHIARLLGSSTPAGE</sequence>
<evidence type="ECO:0000313" key="5">
    <source>
        <dbReference type="EMBL" id="GGO97692.1"/>
    </source>
</evidence>
<feature type="domain" description="PRD" evidence="4">
    <location>
        <begin position="176"/>
        <end position="287"/>
    </location>
</feature>
<dbReference type="PROSITE" id="PS51372">
    <property type="entry name" value="PRD_2"/>
    <property type="match status" value="2"/>
</dbReference>
<accession>A0A8H9HDY9</accession>
<dbReference type="Proteomes" id="UP000614239">
    <property type="component" value="Unassembled WGS sequence"/>
</dbReference>
<evidence type="ECO:0000259" key="4">
    <source>
        <dbReference type="PROSITE" id="PS51372"/>
    </source>
</evidence>
<evidence type="ECO:0000256" key="1">
    <source>
        <dbReference type="ARBA" id="ARBA00022737"/>
    </source>
</evidence>